<dbReference type="AlphaFoldDB" id="A0A5B1LDY3"/>
<accession>A0A5B1LDY3</accession>
<dbReference type="SUPFAM" id="SSF53474">
    <property type="entry name" value="alpha/beta-Hydrolases"/>
    <property type="match status" value="1"/>
</dbReference>
<dbReference type="Gene3D" id="3.40.50.1820">
    <property type="entry name" value="alpha/beta hydrolase"/>
    <property type="match status" value="1"/>
</dbReference>
<feature type="chain" id="PRO_5023057698" evidence="1">
    <location>
        <begin position="28"/>
        <end position="322"/>
    </location>
</feature>
<dbReference type="EMBL" id="VUJV01000003">
    <property type="protein sequence ID" value="KAA1418656.1"/>
    <property type="molecule type" value="Genomic_DNA"/>
</dbReference>
<evidence type="ECO:0000256" key="1">
    <source>
        <dbReference type="SAM" id="SignalP"/>
    </source>
</evidence>
<reference evidence="3 4" key="1">
    <citation type="submission" date="2019-09" db="EMBL/GenBank/DDBJ databases">
        <title>Nocardioides panacisoli sp. nov., isolated from the soil of a ginseng field.</title>
        <authorList>
            <person name="Cho C."/>
        </authorList>
    </citation>
    <scope>NUCLEOTIDE SEQUENCE [LARGE SCALE GENOMIC DNA]</scope>
    <source>
        <strain evidence="3 4">BN130099</strain>
    </source>
</reference>
<feature type="signal peptide" evidence="1">
    <location>
        <begin position="1"/>
        <end position="27"/>
    </location>
</feature>
<keyword evidence="1" id="KW-0732">Signal</keyword>
<dbReference type="InterPro" id="IPR029058">
    <property type="entry name" value="AB_hydrolase_fold"/>
</dbReference>
<proteinExistence type="predicted"/>
<keyword evidence="4" id="KW-1185">Reference proteome</keyword>
<name>A0A5B1LDY3_9ACTN</name>
<protein>
    <submittedName>
        <fullName evidence="3">Alpha/beta fold hydrolase</fullName>
    </submittedName>
</protein>
<evidence type="ECO:0000313" key="4">
    <source>
        <dbReference type="Proteomes" id="UP000325003"/>
    </source>
</evidence>
<dbReference type="InterPro" id="IPR053228">
    <property type="entry name" value="Stereospecific_Lipase"/>
</dbReference>
<reference evidence="3 4" key="2">
    <citation type="submission" date="2019-09" db="EMBL/GenBank/DDBJ databases">
        <authorList>
            <person name="Jin C."/>
        </authorList>
    </citation>
    <scope>NUCLEOTIDE SEQUENCE [LARGE SCALE GENOMIC DNA]</scope>
    <source>
        <strain evidence="3 4">BN130099</strain>
    </source>
</reference>
<dbReference type="RefSeq" id="WP_149727996.1">
    <property type="nucleotide sequence ID" value="NZ_VUJV01000003.1"/>
</dbReference>
<comment type="caution">
    <text evidence="3">The sequence shown here is derived from an EMBL/GenBank/DDBJ whole genome shotgun (WGS) entry which is preliminary data.</text>
</comment>
<dbReference type="GO" id="GO:0016787">
    <property type="term" value="F:hydrolase activity"/>
    <property type="evidence" value="ECO:0007669"/>
    <property type="project" value="UniProtKB-KW"/>
</dbReference>
<organism evidence="3 4">
    <name type="scientific">Nocardioides humilatus</name>
    <dbReference type="NCBI Taxonomy" id="2607660"/>
    <lineage>
        <taxon>Bacteria</taxon>
        <taxon>Bacillati</taxon>
        <taxon>Actinomycetota</taxon>
        <taxon>Actinomycetes</taxon>
        <taxon>Propionibacteriales</taxon>
        <taxon>Nocardioidaceae</taxon>
        <taxon>Nocardioides</taxon>
    </lineage>
</organism>
<dbReference type="PANTHER" id="PTHR37574">
    <property type="entry name" value="LIPASE B"/>
    <property type="match status" value="1"/>
</dbReference>
<feature type="domain" description="AB hydrolase-1" evidence="2">
    <location>
        <begin position="58"/>
        <end position="275"/>
    </location>
</feature>
<sequence>MHHPGALPRLLALATAAVALAVPSASAEVRPPYDVPADDLAAAVQCDGHVRTSQRIPVLLVHGTGVTAEENWGVGYRQSLLARGHAVCTVDVPDYAYGDVQTNVQYVAFAIRRVEHRAGRKISVVGHSQGAFLPLFALRVWPRLAAGIEDFVGIAGVYDSGSDAITAECASGVGCVPSFQQMASGSNLLEHLARRELPVGPSYSTIGTDADATVTPQPAANQQPGAHSVQIQDVCPGRHMPVPMDHVLMAGDAVMHALVLDALDHRGPARVRRVDPATCSRLFFRGVDVPGFLLEAPQIALRSGDPVTSEPPLRRWMRRATS</sequence>
<gene>
    <name evidence="3" type="ORF">F0U44_09155</name>
</gene>
<dbReference type="InterPro" id="IPR000073">
    <property type="entry name" value="AB_hydrolase_1"/>
</dbReference>
<dbReference type="Pfam" id="PF12697">
    <property type="entry name" value="Abhydrolase_6"/>
    <property type="match status" value="1"/>
</dbReference>
<evidence type="ECO:0000313" key="3">
    <source>
        <dbReference type="EMBL" id="KAA1418656.1"/>
    </source>
</evidence>
<keyword evidence="3" id="KW-0378">Hydrolase</keyword>
<dbReference type="Proteomes" id="UP000325003">
    <property type="component" value="Unassembled WGS sequence"/>
</dbReference>
<evidence type="ECO:0000259" key="2">
    <source>
        <dbReference type="Pfam" id="PF12697"/>
    </source>
</evidence>
<dbReference type="PANTHER" id="PTHR37574:SF1">
    <property type="entry name" value="LIPASE B"/>
    <property type="match status" value="1"/>
</dbReference>